<dbReference type="RefSeq" id="YP_009480831.1">
    <property type="nucleotide sequence ID" value="NC_037665.1"/>
</dbReference>
<dbReference type="InterPro" id="IPR049304">
    <property type="entry name" value="Gly_rich_dom"/>
</dbReference>
<feature type="compositionally biased region" description="Low complexity" evidence="1">
    <location>
        <begin position="309"/>
        <end position="322"/>
    </location>
</feature>
<feature type="region of interest" description="Disordered" evidence="1">
    <location>
        <begin position="307"/>
        <end position="344"/>
    </location>
</feature>
<dbReference type="GeneID" id="36841290"/>
<dbReference type="Gene3D" id="2.80.10.50">
    <property type="match status" value="1"/>
</dbReference>
<gene>
    <name evidence="3" type="ORF">pmac_cds_147</name>
</gene>
<dbReference type="PANTHER" id="PTHR33351">
    <property type="entry name" value="HISACTOPHILIN-1-RELATED"/>
    <property type="match status" value="1"/>
</dbReference>
<name>A0A2U7UEQ7_9VIRU</name>
<dbReference type="PANTHER" id="PTHR33351:SF1">
    <property type="entry name" value="IG-LIKE DOMAIN-CONTAINING PROTEIN-RELATED"/>
    <property type="match status" value="1"/>
</dbReference>
<sequence>MHKCALVFMLFAAALLCCGPLVCGAYRYSVFVGTSSTVSVPPSATNVKVTLWGAGGGAASTIHCGAGGGSGAAIMNRSVDTTSWGAFPALVWTVSVGQGGAGANGTLGPAYGGYGGNGGDTTLLVLANNGATQLFALTAYGGGGAAALSDGGVYGCRGGAGGGAASAAQGVIPGTGNPPGAADDDNKAPASEGATLGDIKGGGAGAGYGFQAESVPFVDGASWTSPDRNNAPGRGVNDYTQGCASHGGAAGFGGAGGNGKNFDSSCWVTPPNTGSGGGSSYVCGGSVRYHADAPGSSGGAIIEYDYDVAPSPSRTPTATPSRTPSPSPTRSPSTTPTPSSQPWSQWVTFVSPITGKQLTAQDDGSVASLWYGASAKEKWTVARLSSGKYTIKSYANRYLGADPGGWVRAEATSVGSWEQWDILLGPNNQWTFKSVHGTYMGTTTAGVVYLNSDSTLYWTKSPAS</sequence>
<dbReference type="InterPro" id="IPR052883">
    <property type="entry name" value="Hisactophilin"/>
</dbReference>
<feature type="compositionally biased region" description="Low complexity" evidence="1">
    <location>
        <begin position="330"/>
        <end position="340"/>
    </location>
</feature>
<dbReference type="KEGG" id="vg:36841290"/>
<dbReference type="EMBL" id="MG011691">
    <property type="protein sequence ID" value="AVK76835.1"/>
    <property type="molecule type" value="Genomic_DNA"/>
</dbReference>
<protein>
    <submittedName>
        <fullName evidence="3">Fascin-like protein</fullName>
    </submittedName>
</protein>
<dbReference type="Pfam" id="PF21722">
    <property type="entry name" value="Gly_rich_2"/>
    <property type="match status" value="1"/>
</dbReference>
<dbReference type="InterPro" id="IPR008999">
    <property type="entry name" value="Actin-crosslinking"/>
</dbReference>
<evidence type="ECO:0000313" key="3">
    <source>
        <dbReference type="EMBL" id="AVK76835.1"/>
    </source>
</evidence>
<dbReference type="GO" id="GO:0051015">
    <property type="term" value="F:actin filament binding"/>
    <property type="evidence" value="ECO:0007669"/>
    <property type="project" value="TreeGrafter"/>
</dbReference>
<dbReference type="CDD" id="cd00257">
    <property type="entry name" value="beta-trefoil_FSCN-like"/>
    <property type="match status" value="1"/>
</dbReference>
<dbReference type="Proteomes" id="UP000249758">
    <property type="component" value="Segment"/>
</dbReference>
<feature type="region of interest" description="Disordered" evidence="1">
    <location>
        <begin position="174"/>
        <end position="194"/>
    </location>
</feature>
<evidence type="ECO:0000259" key="2">
    <source>
        <dbReference type="Pfam" id="PF21722"/>
    </source>
</evidence>
<accession>A0A2U7UEQ7</accession>
<organism evidence="3">
    <name type="scientific">Pandoravirus macleodensis</name>
    <dbReference type="NCBI Taxonomy" id="2107707"/>
    <lineage>
        <taxon>Viruses</taxon>
        <taxon>Pandoravirus</taxon>
    </lineage>
</organism>
<reference evidence="3" key="1">
    <citation type="journal article" date="2018" name="Nat. Commun.">
        <title>Diversity and evolution of the emerging Pandoraviridae family.</title>
        <authorList>
            <person name="Legendre M."/>
            <person name="Fabre E."/>
            <person name="Poirot O."/>
            <person name="Jeudy S."/>
            <person name="Lartigue A."/>
            <person name="Alempic J.M."/>
            <person name="Beucher L."/>
            <person name="Philippe N."/>
            <person name="Bertaux L."/>
            <person name="Christo-Foroux E."/>
            <person name="Labadie K."/>
            <person name="Coute Y."/>
            <person name="Abergel C."/>
            <person name="Claverie J.M."/>
        </authorList>
    </citation>
    <scope>NUCLEOTIDE SEQUENCE [LARGE SCALE GENOMIC DNA]</scope>
    <source>
        <strain evidence="3">Macleodensis</strain>
    </source>
</reference>
<feature type="domain" description="Glycine-rich" evidence="2">
    <location>
        <begin position="33"/>
        <end position="304"/>
    </location>
</feature>
<dbReference type="SUPFAM" id="SSF50405">
    <property type="entry name" value="Actin-crosslinking proteins"/>
    <property type="match status" value="1"/>
</dbReference>
<evidence type="ECO:0000256" key="1">
    <source>
        <dbReference type="SAM" id="MobiDB-lite"/>
    </source>
</evidence>
<proteinExistence type="predicted"/>
<dbReference type="GO" id="GO:0030041">
    <property type="term" value="P:actin filament polymerization"/>
    <property type="evidence" value="ECO:0007669"/>
    <property type="project" value="TreeGrafter"/>
</dbReference>